<keyword evidence="3" id="KW-1185">Reference proteome</keyword>
<reference evidence="2 3" key="1">
    <citation type="submission" date="2023-09" db="EMBL/GenBank/DDBJ databases">
        <title>Microbacterium fusihabitans sp. nov., Microbacterium phycihabitans sp. nov., and Microbacterium cervinum sp. nov., isolated from dried seaweeds of beach.</title>
        <authorList>
            <person name="Lee S.D."/>
        </authorList>
    </citation>
    <scope>NUCLEOTIDE SEQUENCE [LARGE SCALE GENOMIC DNA]</scope>
    <source>
        <strain evidence="2 3">KSW2-29</strain>
    </source>
</reference>
<keyword evidence="1" id="KW-1133">Transmembrane helix</keyword>
<organism evidence="2 3">
    <name type="scientific">Microbacterium phycohabitans</name>
    <dbReference type="NCBI Taxonomy" id="3075993"/>
    <lineage>
        <taxon>Bacteria</taxon>
        <taxon>Bacillati</taxon>
        <taxon>Actinomycetota</taxon>
        <taxon>Actinomycetes</taxon>
        <taxon>Micrococcales</taxon>
        <taxon>Microbacteriaceae</taxon>
        <taxon>Microbacterium</taxon>
    </lineage>
</organism>
<comment type="caution">
    <text evidence="2">The sequence shown here is derived from an EMBL/GenBank/DDBJ whole genome shotgun (WGS) entry which is preliminary data.</text>
</comment>
<accession>A0ABU3SJ21</accession>
<name>A0ABU3SJ21_9MICO</name>
<evidence type="ECO:0000313" key="2">
    <source>
        <dbReference type="EMBL" id="MDU0344676.1"/>
    </source>
</evidence>
<evidence type="ECO:0000256" key="1">
    <source>
        <dbReference type="SAM" id="Phobius"/>
    </source>
</evidence>
<evidence type="ECO:0000313" key="3">
    <source>
        <dbReference type="Proteomes" id="UP001261125"/>
    </source>
</evidence>
<sequence>MIPGAPRRRGRALLTLRRLKRAAVLLLPVAALIVMLAVVRGAGIPLTVPGVVIVFVLLFVVRAVVGWSRRRRRDHPVTPPRRPR</sequence>
<keyword evidence="1" id="KW-0812">Transmembrane</keyword>
<feature type="transmembrane region" description="Helical" evidence="1">
    <location>
        <begin position="46"/>
        <end position="65"/>
    </location>
</feature>
<dbReference type="Proteomes" id="UP001261125">
    <property type="component" value="Unassembled WGS sequence"/>
</dbReference>
<dbReference type="RefSeq" id="WP_316003434.1">
    <property type="nucleotide sequence ID" value="NZ_JAWDIT010000001.1"/>
</dbReference>
<dbReference type="EMBL" id="JAWDIT010000001">
    <property type="protein sequence ID" value="MDU0344676.1"/>
    <property type="molecule type" value="Genomic_DNA"/>
</dbReference>
<proteinExistence type="predicted"/>
<feature type="transmembrane region" description="Helical" evidence="1">
    <location>
        <begin position="21"/>
        <end position="40"/>
    </location>
</feature>
<protein>
    <submittedName>
        <fullName evidence="2">Uncharacterized protein</fullName>
    </submittedName>
</protein>
<keyword evidence="1" id="KW-0472">Membrane</keyword>
<gene>
    <name evidence="2" type="ORF">RWH44_03060</name>
</gene>